<feature type="region of interest" description="Disordered" evidence="10">
    <location>
        <begin position="85"/>
        <end position="142"/>
    </location>
</feature>
<evidence type="ECO:0000256" key="5">
    <source>
        <dbReference type="ARBA" id="ARBA00022692"/>
    </source>
</evidence>
<gene>
    <name evidence="12" type="primary">yajC</name>
    <name evidence="12" type="ORF">D7I47_13245</name>
</gene>
<dbReference type="Proteomes" id="UP000278886">
    <property type="component" value="Chromosome"/>
</dbReference>
<name>A0A387BBP1_9MICO</name>
<feature type="compositionally biased region" description="Basic and acidic residues" evidence="10">
    <location>
        <begin position="123"/>
        <end position="142"/>
    </location>
</feature>
<evidence type="ECO:0000313" key="12">
    <source>
        <dbReference type="EMBL" id="AYF99128.1"/>
    </source>
</evidence>
<evidence type="ECO:0000256" key="4">
    <source>
        <dbReference type="ARBA" id="ARBA00022475"/>
    </source>
</evidence>
<accession>A0A387BBP1</accession>
<dbReference type="PANTHER" id="PTHR33909">
    <property type="entry name" value="SEC TRANSLOCON ACCESSORY COMPLEX SUBUNIT YAJC"/>
    <property type="match status" value="1"/>
</dbReference>
<dbReference type="PANTHER" id="PTHR33909:SF1">
    <property type="entry name" value="SEC TRANSLOCON ACCESSORY COMPLEX SUBUNIT YAJC"/>
    <property type="match status" value="1"/>
</dbReference>
<evidence type="ECO:0000256" key="8">
    <source>
        <dbReference type="ARBA" id="ARBA00023010"/>
    </source>
</evidence>
<evidence type="ECO:0000256" key="10">
    <source>
        <dbReference type="SAM" id="MobiDB-lite"/>
    </source>
</evidence>
<evidence type="ECO:0000313" key="13">
    <source>
        <dbReference type="Proteomes" id="UP000278886"/>
    </source>
</evidence>
<proteinExistence type="inferred from homology"/>
<evidence type="ECO:0000256" key="7">
    <source>
        <dbReference type="ARBA" id="ARBA00022989"/>
    </source>
</evidence>
<evidence type="ECO:0000256" key="2">
    <source>
        <dbReference type="ARBA" id="ARBA00006742"/>
    </source>
</evidence>
<comment type="subcellular location">
    <subcellularLocation>
        <location evidence="1">Cell membrane</location>
        <topology evidence="1">Single-pass membrane protein</topology>
    </subcellularLocation>
</comment>
<dbReference type="Pfam" id="PF02699">
    <property type="entry name" value="YajC"/>
    <property type="match status" value="1"/>
</dbReference>
<keyword evidence="3" id="KW-0813">Transport</keyword>
<evidence type="ECO:0000256" key="6">
    <source>
        <dbReference type="ARBA" id="ARBA00022927"/>
    </source>
</evidence>
<keyword evidence="4" id="KW-1003">Cell membrane</keyword>
<keyword evidence="9 11" id="KW-0472">Membrane</keyword>
<evidence type="ECO:0000256" key="11">
    <source>
        <dbReference type="SAM" id="Phobius"/>
    </source>
</evidence>
<organism evidence="12 13">
    <name type="scientific">Protaetiibacter intestinalis</name>
    <dbReference type="NCBI Taxonomy" id="2419774"/>
    <lineage>
        <taxon>Bacteria</taxon>
        <taxon>Bacillati</taxon>
        <taxon>Actinomycetota</taxon>
        <taxon>Actinomycetes</taxon>
        <taxon>Micrococcales</taxon>
        <taxon>Microbacteriaceae</taxon>
        <taxon>Protaetiibacter</taxon>
    </lineage>
</organism>
<keyword evidence="8" id="KW-0811">Translocation</keyword>
<feature type="compositionally biased region" description="Acidic residues" evidence="10">
    <location>
        <begin position="92"/>
        <end position="122"/>
    </location>
</feature>
<dbReference type="KEGG" id="lyd:D7I47_13245"/>
<dbReference type="InterPro" id="IPR003849">
    <property type="entry name" value="Preprotein_translocase_YajC"/>
</dbReference>
<reference evidence="13" key="1">
    <citation type="submission" date="2018-09" db="EMBL/GenBank/DDBJ databases">
        <title>Genome sequencing of strain 2DFWR-13.</title>
        <authorList>
            <person name="Heo J."/>
            <person name="Kim S.-J."/>
            <person name="Kwon S.-W."/>
        </authorList>
    </citation>
    <scope>NUCLEOTIDE SEQUENCE [LARGE SCALE GENOMIC DNA]</scope>
    <source>
        <strain evidence="13">2DFWR-13</strain>
    </source>
</reference>
<sequence>MPFDPLLILLFGLLVVMIFFTWRNSKKRKAEAEEMQTKLVPGAEIMTQHGIYGTLISIDDEKNEAIIETTPGTKLRVHRQTVARVVTPEEQEHADEDIVSDDADASVEDAVAETSDDAAEPEFGERVEKPKRSRTKPTETAE</sequence>
<dbReference type="EMBL" id="CP032630">
    <property type="protein sequence ID" value="AYF99128.1"/>
    <property type="molecule type" value="Genomic_DNA"/>
</dbReference>
<dbReference type="GO" id="GO:0015031">
    <property type="term" value="P:protein transport"/>
    <property type="evidence" value="ECO:0007669"/>
    <property type="project" value="UniProtKB-KW"/>
</dbReference>
<evidence type="ECO:0000256" key="1">
    <source>
        <dbReference type="ARBA" id="ARBA00004162"/>
    </source>
</evidence>
<keyword evidence="5 11" id="KW-0812">Transmembrane</keyword>
<comment type="similarity">
    <text evidence="2">Belongs to the YajC family.</text>
</comment>
<evidence type="ECO:0000256" key="3">
    <source>
        <dbReference type="ARBA" id="ARBA00022448"/>
    </source>
</evidence>
<dbReference type="AlphaFoldDB" id="A0A387BBP1"/>
<feature type="transmembrane region" description="Helical" evidence="11">
    <location>
        <begin position="6"/>
        <end position="22"/>
    </location>
</feature>
<evidence type="ECO:0000256" key="9">
    <source>
        <dbReference type="ARBA" id="ARBA00023136"/>
    </source>
</evidence>
<dbReference type="NCBIfam" id="TIGR00739">
    <property type="entry name" value="yajC"/>
    <property type="match status" value="1"/>
</dbReference>
<keyword evidence="7 11" id="KW-1133">Transmembrane helix</keyword>
<dbReference type="RefSeq" id="WP_120763497.1">
    <property type="nucleotide sequence ID" value="NZ_CP032630.1"/>
</dbReference>
<protein>
    <submittedName>
        <fullName evidence="12">Preprotein translocase subunit YajC</fullName>
    </submittedName>
</protein>
<dbReference type="OrthoDB" id="3267178at2"/>
<dbReference type="GO" id="GO:0005886">
    <property type="term" value="C:plasma membrane"/>
    <property type="evidence" value="ECO:0007669"/>
    <property type="project" value="UniProtKB-SubCell"/>
</dbReference>
<keyword evidence="6" id="KW-0653">Protein transport</keyword>
<keyword evidence="13" id="KW-1185">Reference proteome</keyword>
<dbReference type="SMART" id="SM01323">
    <property type="entry name" value="YajC"/>
    <property type="match status" value="1"/>
</dbReference>